<keyword evidence="1" id="KW-1133">Transmembrane helix</keyword>
<dbReference type="AlphaFoldDB" id="A0A2V1D4L3"/>
<reference evidence="2 3" key="1">
    <citation type="journal article" date="2018" name="Sci. Rep.">
        <title>Comparative genomics provides insights into the lifestyle and reveals functional heterogeneity of dark septate endophytic fungi.</title>
        <authorList>
            <person name="Knapp D.G."/>
            <person name="Nemeth J.B."/>
            <person name="Barry K."/>
            <person name="Hainaut M."/>
            <person name="Henrissat B."/>
            <person name="Johnson J."/>
            <person name="Kuo A."/>
            <person name="Lim J.H.P."/>
            <person name="Lipzen A."/>
            <person name="Nolan M."/>
            <person name="Ohm R.A."/>
            <person name="Tamas L."/>
            <person name="Grigoriev I.V."/>
            <person name="Spatafora J.W."/>
            <person name="Nagy L.G."/>
            <person name="Kovacs G.M."/>
        </authorList>
    </citation>
    <scope>NUCLEOTIDE SEQUENCE [LARGE SCALE GENOMIC DNA]</scope>
    <source>
        <strain evidence="2 3">DSE2036</strain>
    </source>
</reference>
<dbReference type="Proteomes" id="UP000244855">
    <property type="component" value="Unassembled WGS sequence"/>
</dbReference>
<organism evidence="2 3">
    <name type="scientific">Periconia macrospinosa</name>
    <dbReference type="NCBI Taxonomy" id="97972"/>
    <lineage>
        <taxon>Eukaryota</taxon>
        <taxon>Fungi</taxon>
        <taxon>Dikarya</taxon>
        <taxon>Ascomycota</taxon>
        <taxon>Pezizomycotina</taxon>
        <taxon>Dothideomycetes</taxon>
        <taxon>Pleosporomycetidae</taxon>
        <taxon>Pleosporales</taxon>
        <taxon>Massarineae</taxon>
        <taxon>Periconiaceae</taxon>
        <taxon>Periconia</taxon>
    </lineage>
</organism>
<keyword evidence="3" id="KW-1185">Reference proteome</keyword>
<dbReference type="EMBL" id="KZ805667">
    <property type="protein sequence ID" value="PVH92579.1"/>
    <property type="molecule type" value="Genomic_DNA"/>
</dbReference>
<feature type="transmembrane region" description="Helical" evidence="1">
    <location>
        <begin position="84"/>
        <end position="104"/>
    </location>
</feature>
<keyword evidence="1" id="KW-0472">Membrane</keyword>
<sequence length="164" mass="17432">MTKNNASEGDDQEQARRASYCVRYATLRATGQDRTGQAACKWDGDGMGWDGMGTVSRNERAGQGCCGSSFHASTRASRSDINQLARLAMLLATCYIIMAAGANIRMPPSLIDAVRDGDDLGEHRPGAWEAALSHNRHTLGESAGVAITRFAPAPNHVEPANANG</sequence>
<accession>A0A2V1D4L3</accession>
<protein>
    <submittedName>
        <fullName evidence="2">Uncharacterized protein</fullName>
    </submittedName>
</protein>
<evidence type="ECO:0000313" key="3">
    <source>
        <dbReference type="Proteomes" id="UP000244855"/>
    </source>
</evidence>
<evidence type="ECO:0000256" key="1">
    <source>
        <dbReference type="SAM" id="Phobius"/>
    </source>
</evidence>
<evidence type="ECO:0000313" key="2">
    <source>
        <dbReference type="EMBL" id="PVH92579.1"/>
    </source>
</evidence>
<keyword evidence="1" id="KW-0812">Transmembrane</keyword>
<gene>
    <name evidence="2" type="ORF">DM02DRAFT_699224</name>
</gene>
<name>A0A2V1D4L3_9PLEO</name>
<proteinExistence type="predicted"/>